<evidence type="ECO:0000256" key="1">
    <source>
        <dbReference type="ARBA" id="ARBA00022618"/>
    </source>
</evidence>
<evidence type="ECO:0000313" key="8">
    <source>
        <dbReference type="Proteomes" id="UP001145021"/>
    </source>
</evidence>
<dbReference type="InterPro" id="IPR039361">
    <property type="entry name" value="Cyclin"/>
</dbReference>
<dbReference type="SMART" id="SM00385">
    <property type="entry name" value="CYCLIN"/>
    <property type="match status" value="1"/>
</dbReference>
<proteinExistence type="inferred from homology"/>
<feature type="region of interest" description="Disordered" evidence="5">
    <location>
        <begin position="106"/>
        <end position="149"/>
    </location>
</feature>
<dbReference type="GO" id="GO:0051301">
    <property type="term" value="P:cell division"/>
    <property type="evidence" value="ECO:0007669"/>
    <property type="project" value="UniProtKB-KW"/>
</dbReference>
<organism evidence="7 8">
    <name type="scientific">Coemansia asiatica</name>
    <dbReference type="NCBI Taxonomy" id="1052880"/>
    <lineage>
        <taxon>Eukaryota</taxon>
        <taxon>Fungi</taxon>
        <taxon>Fungi incertae sedis</taxon>
        <taxon>Zoopagomycota</taxon>
        <taxon>Kickxellomycotina</taxon>
        <taxon>Kickxellomycetes</taxon>
        <taxon>Kickxellales</taxon>
        <taxon>Kickxellaceae</taxon>
        <taxon>Coemansia</taxon>
    </lineage>
</organism>
<dbReference type="InterPro" id="IPR036915">
    <property type="entry name" value="Cyclin-like_sf"/>
</dbReference>
<dbReference type="InterPro" id="IPR006671">
    <property type="entry name" value="Cyclin_N"/>
</dbReference>
<sequence length="713" mass="77319">MARRENKENSAGCCDILAAADGPVFPSHAKAGTLKRKASRLYPGHKSLSKKSVISLVAETPVDATVAAIAASSESGSISEAGENGRLSDIVGKAKRAIKRKCSELGLGKSASRDSGSRKGSKDKENAALPPSRPARVSSLRRHQGHATRSVDLLSDATVIVLPSEDNYHSEAPEHSGFDADSSTHKMLRSADSTLLESQLTVFAPSSPLLFPAAFEDGFFGFEDEDDDENNDPQTMLLPSLACEPGAADLSGTLVESIDAGNAIDKNDNDSCIAALDVNSLVAFIDEETLGDKLSASTKKPDVSKSLLAQPKTPAVVQQQQQQNQQDATPKAYCGESTPVVEQSHSGTPSQQRFLGPSIFIDSQATTLVSSNKRSIGNNDNNDDCCCACSTVGFCKDIGSLGMYTEHAGLLFKLESKYITELESGLHRHAKLSAHMRPILIDWLCEIASHYRLHRQTLHLAVQYLDRFLMNTDLEIKPKQLQCYGMACLSVAIKAEEKNTPSMRLLTACADGAFSCQELKKAEREVVLALNWHLAVPTMFDFLTLAFQRAAFELPERFADTTMSLAKEAAGQQDGACPASVPRRFYARPFIMSCDIADALLHNQSSQRFVGSQLAAACFYLTAEHHGIDSKALKGCTGYSFEAIQTAINHTKELLNALYMESGPEMGSVQCCETKGRLELQQIAPDQLWAFQPHHTHLLEEFERSLPAASTTQ</sequence>
<dbReference type="EMBL" id="JANBOH010000007">
    <property type="protein sequence ID" value="KAJ1648318.1"/>
    <property type="molecule type" value="Genomic_DNA"/>
</dbReference>
<dbReference type="Gene3D" id="1.10.472.10">
    <property type="entry name" value="Cyclin-like"/>
    <property type="match status" value="2"/>
</dbReference>
<dbReference type="AlphaFoldDB" id="A0A9W7XR01"/>
<protein>
    <submittedName>
        <fullName evidence="7">G1/S-specific cyclin-E1</fullName>
    </submittedName>
</protein>
<comment type="similarity">
    <text evidence="4">Belongs to the cyclin family.</text>
</comment>
<dbReference type="InterPro" id="IPR013763">
    <property type="entry name" value="Cyclin-like_dom"/>
</dbReference>
<feature type="region of interest" description="Disordered" evidence="5">
    <location>
        <begin position="310"/>
        <end position="332"/>
    </location>
</feature>
<name>A0A9W7XR01_9FUNG</name>
<evidence type="ECO:0000259" key="6">
    <source>
        <dbReference type="SMART" id="SM00385"/>
    </source>
</evidence>
<keyword evidence="8" id="KW-1185">Reference proteome</keyword>
<gene>
    <name evidence="7" type="primary">CCNE1</name>
    <name evidence="7" type="ORF">LPJ64_000371</name>
</gene>
<comment type="caution">
    <text evidence="7">The sequence shown here is derived from an EMBL/GenBank/DDBJ whole genome shotgun (WGS) entry which is preliminary data.</text>
</comment>
<keyword evidence="3" id="KW-0131">Cell cycle</keyword>
<evidence type="ECO:0000256" key="2">
    <source>
        <dbReference type="ARBA" id="ARBA00023127"/>
    </source>
</evidence>
<evidence type="ECO:0000256" key="4">
    <source>
        <dbReference type="RuleBase" id="RU000383"/>
    </source>
</evidence>
<evidence type="ECO:0000313" key="7">
    <source>
        <dbReference type="EMBL" id="KAJ1648318.1"/>
    </source>
</evidence>
<keyword evidence="1" id="KW-0132">Cell division</keyword>
<keyword evidence="2 4" id="KW-0195">Cyclin</keyword>
<feature type="domain" description="Cyclin-like" evidence="6">
    <location>
        <begin position="442"/>
        <end position="528"/>
    </location>
</feature>
<evidence type="ECO:0000256" key="3">
    <source>
        <dbReference type="ARBA" id="ARBA00023306"/>
    </source>
</evidence>
<dbReference type="SUPFAM" id="SSF47954">
    <property type="entry name" value="Cyclin-like"/>
    <property type="match status" value="2"/>
</dbReference>
<dbReference type="PROSITE" id="PS00292">
    <property type="entry name" value="CYCLINS"/>
    <property type="match status" value="1"/>
</dbReference>
<evidence type="ECO:0000256" key="5">
    <source>
        <dbReference type="SAM" id="MobiDB-lite"/>
    </source>
</evidence>
<dbReference type="Proteomes" id="UP001145021">
    <property type="component" value="Unassembled WGS sequence"/>
</dbReference>
<dbReference type="InterPro" id="IPR048258">
    <property type="entry name" value="Cyclins_cyclin-box"/>
</dbReference>
<accession>A0A9W7XR01</accession>
<dbReference type="Pfam" id="PF00134">
    <property type="entry name" value="Cyclin_N"/>
    <property type="match status" value="1"/>
</dbReference>
<feature type="compositionally biased region" description="Basic and acidic residues" evidence="5">
    <location>
        <begin position="111"/>
        <end position="126"/>
    </location>
</feature>
<dbReference type="FunFam" id="1.10.472.10:FF:000057">
    <property type="entry name" value="Cyclin N-terminal domain containing 2"/>
    <property type="match status" value="1"/>
</dbReference>
<reference evidence="7" key="1">
    <citation type="submission" date="2022-07" db="EMBL/GenBank/DDBJ databases">
        <title>Phylogenomic reconstructions and comparative analyses of Kickxellomycotina fungi.</title>
        <authorList>
            <person name="Reynolds N.K."/>
            <person name="Stajich J.E."/>
            <person name="Barry K."/>
            <person name="Grigoriev I.V."/>
            <person name="Crous P."/>
            <person name="Smith M.E."/>
        </authorList>
    </citation>
    <scope>NUCLEOTIDE SEQUENCE</scope>
    <source>
        <strain evidence="7">NBRC 105413</strain>
    </source>
</reference>
<dbReference type="PANTHER" id="PTHR10177">
    <property type="entry name" value="CYCLINS"/>
    <property type="match status" value="1"/>
</dbReference>